<evidence type="ECO:0000256" key="2">
    <source>
        <dbReference type="SAM" id="MobiDB-lite"/>
    </source>
</evidence>
<evidence type="ECO:0000256" key="3">
    <source>
        <dbReference type="SAM" id="Phobius"/>
    </source>
</evidence>
<comment type="similarity">
    <text evidence="1">Belongs to the cytochrome b5 family. MAPR subfamily.</text>
</comment>
<keyword evidence="3" id="KW-0472">Membrane</keyword>
<keyword evidence="6" id="KW-1185">Reference proteome</keyword>
<evidence type="ECO:0000313" key="5">
    <source>
        <dbReference type="EMBL" id="GMK53537.1"/>
    </source>
</evidence>
<keyword evidence="3" id="KW-0812">Transmembrane</keyword>
<reference evidence="5" key="1">
    <citation type="journal article" date="2023" name="BMC Genomics">
        <title>Chromosome-level genome assemblies of Cutaneotrichosporon spp. (Trichosporonales, Basidiomycota) reveal imbalanced evolution between nucleotide sequences and chromosome synteny.</title>
        <authorList>
            <person name="Kobayashi Y."/>
            <person name="Kayamori A."/>
            <person name="Aoki K."/>
            <person name="Shiwa Y."/>
            <person name="Matsutani M."/>
            <person name="Fujita N."/>
            <person name="Sugita T."/>
            <person name="Iwasaki W."/>
            <person name="Tanaka N."/>
            <person name="Takashima M."/>
        </authorList>
    </citation>
    <scope>NUCLEOTIDE SEQUENCE</scope>
    <source>
        <strain evidence="5">HIS016</strain>
    </source>
</reference>
<dbReference type="InterPro" id="IPR050577">
    <property type="entry name" value="MAPR/NEUFC/NENF-like"/>
</dbReference>
<dbReference type="FunFam" id="3.10.120.10:FF:000003">
    <property type="entry name" value="membrane-associated progesterone receptor component 1"/>
    <property type="match status" value="1"/>
</dbReference>
<accession>A0AAD3TMZ0</accession>
<feature type="domain" description="Cytochrome b5 heme-binding" evidence="4">
    <location>
        <begin position="134"/>
        <end position="231"/>
    </location>
</feature>
<dbReference type="GO" id="GO:0016020">
    <property type="term" value="C:membrane"/>
    <property type="evidence" value="ECO:0007669"/>
    <property type="project" value="TreeGrafter"/>
</dbReference>
<dbReference type="PANTHER" id="PTHR10281">
    <property type="entry name" value="MEMBRANE-ASSOCIATED PROGESTERONE RECEPTOR COMPONENT-RELATED"/>
    <property type="match status" value="1"/>
</dbReference>
<feature type="region of interest" description="Disordered" evidence="2">
    <location>
        <begin position="1"/>
        <end position="77"/>
    </location>
</feature>
<name>A0AAD3TMZ0_9TREE</name>
<feature type="region of interest" description="Disordered" evidence="2">
    <location>
        <begin position="238"/>
        <end position="278"/>
    </location>
</feature>
<comment type="caution">
    <text evidence="5">The sequence shown here is derived from an EMBL/GenBank/DDBJ whole genome shotgun (WGS) entry which is preliminary data.</text>
</comment>
<evidence type="ECO:0000256" key="1">
    <source>
        <dbReference type="ARBA" id="ARBA00038357"/>
    </source>
</evidence>
<gene>
    <name evidence="5" type="ORF">CspeluHIS016_0101230</name>
</gene>
<feature type="compositionally biased region" description="Basic and acidic residues" evidence="2">
    <location>
        <begin position="1"/>
        <end position="22"/>
    </location>
</feature>
<dbReference type="InterPro" id="IPR036400">
    <property type="entry name" value="Cyt_B5-like_heme/steroid_sf"/>
</dbReference>
<dbReference type="Gene3D" id="3.10.120.10">
    <property type="entry name" value="Cytochrome b5-like heme/steroid binding domain"/>
    <property type="match status" value="1"/>
</dbReference>
<dbReference type="SMART" id="SM01117">
    <property type="entry name" value="Cyt-b5"/>
    <property type="match status" value="1"/>
</dbReference>
<feature type="transmembrane region" description="Helical" evidence="3">
    <location>
        <begin position="86"/>
        <end position="108"/>
    </location>
</feature>
<evidence type="ECO:0000259" key="4">
    <source>
        <dbReference type="SMART" id="SM01117"/>
    </source>
</evidence>
<dbReference type="Pfam" id="PF00173">
    <property type="entry name" value="Cyt-b5"/>
    <property type="match status" value="1"/>
</dbReference>
<protein>
    <recommendedName>
        <fullName evidence="4">Cytochrome b5 heme-binding domain-containing protein</fullName>
    </recommendedName>
</protein>
<dbReference type="PANTHER" id="PTHR10281:SF76">
    <property type="entry name" value="CALCUTTA CUP-RELATED"/>
    <property type="match status" value="1"/>
</dbReference>
<organism evidence="5 6">
    <name type="scientific">Cutaneotrichosporon spelunceum</name>
    <dbReference type="NCBI Taxonomy" id="1672016"/>
    <lineage>
        <taxon>Eukaryota</taxon>
        <taxon>Fungi</taxon>
        <taxon>Dikarya</taxon>
        <taxon>Basidiomycota</taxon>
        <taxon>Agaricomycotina</taxon>
        <taxon>Tremellomycetes</taxon>
        <taxon>Trichosporonales</taxon>
        <taxon>Trichosporonaceae</taxon>
        <taxon>Cutaneotrichosporon</taxon>
    </lineage>
</organism>
<feature type="compositionally biased region" description="Basic and acidic residues" evidence="2">
    <location>
        <begin position="55"/>
        <end position="71"/>
    </location>
</feature>
<dbReference type="Proteomes" id="UP001222932">
    <property type="component" value="Unassembled WGS sequence"/>
</dbReference>
<dbReference type="GO" id="GO:0020037">
    <property type="term" value="F:heme binding"/>
    <property type="evidence" value="ECO:0007669"/>
    <property type="project" value="UniProtKB-ARBA"/>
</dbReference>
<reference evidence="5" key="2">
    <citation type="submission" date="2023-06" db="EMBL/GenBank/DDBJ databases">
        <authorList>
            <person name="Kobayashi Y."/>
            <person name="Kayamori A."/>
            <person name="Aoki K."/>
            <person name="Shiwa Y."/>
            <person name="Fujita N."/>
            <person name="Sugita T."/>
            <person name="Iwasaki W."/>
            <person name="Tanaka N."/>
            <person name="Takashima M."/>
        </authorList>
    </citation>
    <scope>NUCLEOTIDE SEQUENCE</scope>
    <source>
        <strain evidence="5">HIS016</strain>
    </source>
</reference>
<evidence type="ECO:0000313" key="6">
    <source>
        <dbReference type="Proteomes" id="UP001222932"/>
    </source>
</evidence>
<dbReference type="GO" id="GO:0012505">
    <property type="term" value="C:endomembrane system"/>
    <property type="evidence" value="ECO:0007669"/>
    <property type="project" value="TreeGrafter"/>
</dbReference>
<dbReference type="SUPFAM" id="SSF55856">
    <property type="entry name" value="Cytochrome b5-like heme/steroid binding domain"/>
    <property type="match status" value="1"/>
</dbReference>
<feature type="compositionally biased region" description="Basic residues" evidence="2">
    <location>
        <begin position="269"/>
        <end position="278"/>
    </location>
</feature>
<sequence>MSDDVYTDHPSHTVPGVRERSRPGTGGEPVYESVKDINGRRVSGKPTNRAILADQRARAERARKRAERERMGPAPPSSWSSVLGRLLLFALFLPALSHFLTGTYHFGLEDSVRLHVRRVWRHPANPFRGEGREFTLRQLAEFDGADDRKPVYLSIGGTVYDVSSNRRIYGRGGSYNMMAGRDASRAFVTGCFETHLTHDLRGLSQDELKALQGWKDFFENHARYWPVGRTILPPISANTPIPPPCREHVDNAPGASHRGRPRPDPVAKAGKRKDTHTH</sequence>
<keyword evidence="3" id="KW-1133">Transmembrane helix</keyword>
<dbReference type="AlphaFoldDB" id="A0AAD3TMZ0"/>
<proteinExistence type="inferred from homology"/>
<dbReference type="EMBL" id="BTCM01000001">
    <property type="protein sequence ID" value="GMK53537.1"/>
    <property type="molecule type" value="Genomic_DNA"/>
</dbReference>
<dbReference type="InterPro" id="IPR001199">
    <property type="entry name" value="Cyt_B5-like_heme/steroid-bd"/>
</dbReference>